<dbReference type="RefSeq" id="WP_087111513.1">
    <property type="nucleotide sequence ID" value="NZ_CBCSCN010000007.1"/>
</dbReference>
<dbReference type="OrthoDB" id="6194274at2"/>
<dbReference type="AlphaFoldDB" id="A0A1X7AM51"/>
<organism evidence="1 2">
    <name type="scientific">Parendozoicomonas haliclonae</name>
    <dbReference type="NCBI Taxonomy" id="1960125"/>
    <lineage>
        <taxon>Bacteria</taxon>
        <taxon>Pseudomonadati</taxon>
        <taxon>Pseudomonadota</taxon>
        <taxon>Gammaproteobacteria</taxon>
        <taxon>Oceanospirillales</taxon>
        <taxon>Endozoicomonadaceae</taxon>
        <taxon>Parendozoicomonas</taxon>
    </lineage>
</organism>
<evidence type="ECO:0000313" key="2">
    <source>
        <dbReference type="Proteomes" id="UP000196573"/>
    </source>
</evidence>
<dbReference type="Proteomes" id="UP000196573">
    <property type="component" value="Unassembled WGS sequence"/>
</dbReference>
<dbReference type="Pfam" id="PF21980">
    <property type="entry name" value="MksE"/>
    <property type="match status" value="1"/>
</dbReference>
<dbReference type="InterPro" id="IPR053841">
    <property type="entry name" value="MksE"/>
</dbReference>
<sequence length="176" mass="19894">MRQDLSRAIYRQLINGNVINKQMLDGSLLVPNPLFDELASDENREHYDHLYSYIGYELKQLGDSFFLNEIGKDDVLSEVAMKVQTLLVVLTRGVADRHLYTGILTDLRGGLTRQQIDEMGDQEENQQILAAVGFKGRLIVEVQNVLVTRQLAFWNGQDHLVLSDGGKGFLDHLHGV</sequence>
<reference evidence="1 2" key="1">
    <citation type="submission" date="2017-03" db="EMBL/GenBank/DDBJ databases">
        <authorList>
            <person name="Afonso C.L."/>
            <person name="Miller P.J."/>
            <person name="Scott M.A."/>
            <person name="Spackman E."/>
            <person name="Goraichik I."/>
            <person name="Dimitrov K.M."/>
            <person name="Suarez D.L."/>
            <person name="Swayne D.E."/>
        </authorList>
    </citation>
    <scope>NUCLEOTIDE SEQUENCE [LARGE SCALE GENOMIC DNA]</scope>
    <source>
        <strain evidence="1">SB41UT1</strain>
    </source>
</reference>
<dbReference type="EMBL" id="FWPT01000007">
    <property type="protein sequence ID" value="SMA49216.1"/>
    <property type="molecule type" value="Genomic_DNA"/>
</dbReference>
<protein>
    <submittedName>
        <fullName evidence="1">Uncharacterized protein</fullName>
    </submittedName>
</protein>
<proteinExistence type="predicted"/>
<gene>
    <name evidence="1" type="ORF">EHSB41UT_03120</name>
</gene>
<evidence type="ECO:0000313" key="1">
    <source>
        <dbReference type="EMBL" id="SMA49216.1"/>
    </source>
</evidence>
<accession>A0A1X7AM51</accession>
<name>A0A1X7AM51_9GAMM</name>
<keyword evidence="2" id="KW-1185">Reference proteome</keyword>